<accession>A0A9Y1BRW5</accession>
<feature type="domain" description="DNA methylase N-4/N-6" evidence="5">
    <location>
        <begin position="66"/>
        <end position="267"/>
    </location>
</feature>
<proteinExistence type="inferred from homology"/>
<dbReference type="InterPro" id="IPR002052">
    <property type="entry name" value="DNA_methylase_N6_adenine_CS"/>
</dbReference>
<dbReference type="PRINTS" id="PR00508">
    <property type="entry name" value="S21N4MTFRASE"/>
</dbReference>
<evidence type="ECO:0000313" key="6">
    <source>
        <dbReference type="EMBL" id="UJG43942.1"/>
    </source>
</evidence>
<gene>
    <name evidence="6" type="ORF">K9W46_01860</name>
</gene>
<sequence>MNSNLNSKRKNRYIPNKAAAEFKPTYDWSVQEAKRLYEERKYSFNIDIIHYIDCIKGMRSFPDNSIDMVIADPPFGLDFNGKESIYNRNKDNVVAGYKEIKIENYFEFTDKWIGEIPRVLKNDGGVWIFSGWTNLKDILIALEKHKLTIINHIIWKYQFGVFTRKKFVTSHYHILFAVKNKGNYFFNKIEHYPEDVWYIKRKYHTGIKKNATKLPINVVLRCIDFGSKPGDLVLDPFMGNGTTATACKGAYRHYIGFEANKQLKEIIEWNLSKITLGEYYIPYSERPDEIVSEARKKFGMETEIKK</sequence>
<reference evidence="6" key="1">
    <citation type="journal article" date="2022" name="Nat. Microbiol.">
        <title>Unique mobile elements and scalable gene flow at the prokaryote-eukaryote boundary revealed by circularized Asgard archaea genomes.</title>
        <authorList>
            <person name="Wu F."/>
            <person name="Speth D.R."/>
            <person name="Philosof A."/>
            <person name="Cremiere A."/>
            <person name="Narayanan A."/>
            <person name="Barco R.A."/>
            <person name="Connon S.A."/>
            <person name="Amend J.P."/>
            <person name="Antoshechkin I.A."/>
            <person name="Orphan V.J."/>
        </authorList>
    </citation>
    <scope>NUCLEOTIDE SEQUENCE</scope>
    <source>
        <strain evidence="6">PR6</strain>
    </source>
</reference>
<comment type="similarity">
    <text evidence="1 4">Belongs to the N(4)/N(6)-methyltransferase family.</text>
</comment>
<dbReference type="InterPro" id="IPR001091">
    <property type="entry name" value="RM_Methyltransferase"/>
</dbReference>
<dbReference type="GO" id="GO:0032259">
    <property type="term" value="P:methylation"/>
    <property type="evidence" value="ECO:0007669"/>
    <property type="project" value="UniProtKB-KW"/>
</dbReference>
<comment type="catalytic activity">
    <reaction evidence="4">
        <text>a 2'-deoxycytidine in DNA + S-adenosyl-L-methionine = an N(4)-methyl-2'-deoxycytidine in DNA + S-adenosyl-L-homocysteine + H(+)</text>
        <dbReference type="Rhea" id="RHEA:16857"/>
        <dbReference type="Rhea" id="RHEA-COMP:11369"/>
        <dbReference type="Rhea" id="RHEA-COMP:13674"/>
        <dbReference type="ChEBI" id="CHEBI:15378"/>
        <dbReference type="ChEBI" id="CHEBI:57856"/>
        <dbReference type="ChEBI" id="CHEBI:59789"/>
        <dbReference type="ChEBI" id="CHEBI:85452"/>
        <dbReference type="ChEBI" id="CHEBI:137933"/>
        <dbReference type="EC" id="2.1.1.113"/>
    </reaction>
</comment>
<dbReference type="GO" id="GO:0008170">
    <property type="term" value="F:N-methyltransferase activity"/>
    <property type="evidence" value="ECO:0007669"/>
    <property type="project" value="InterPro"/>
</dbReference>
<dbReference type="Gene3D" id="3.40.50.150">
    <property type="entry name" value="Vaccinia Virus protein VP39"/>
    <property type="match status" value="1"/>
</dbReference>
<dbReference type="Proteomes" id="UP001200513">
    <property type="component" value="Chromosome"/>
</dbReference>
<organism evidence="6">
    <name type="scientific">Candidatus Heimdallarchaeum endolithica</name>
    <dbReference type="NCBI Taxonomy" id="2876572"/>
    <lineage>
        <taxon>Archaea</taxon>
        <taxon>Promethearchaeati</taxon>
        <taxon>Candidatus Heimdallarchaeota</taxon>
        <taxon>Candidatus Heimdallarchaeia (ex Rinke et al. 2021) (nom. nud.)</taxon>
        <taxon>Candidatus Heimdallarchaeales</taxon>
        <taxon>Candidatus Heimdallarchaeaceae</taxon>
        <taxon>Candidatus Heimdallarchaeum</taxon>
    </lineage>
</organism>
<dbReference type="PROSITE" id="PS00092">
    <property type="entry name" value="N6_MTASE"/>
    <property type="match status" value="1"/>
</dbReference>
<dbReference type="Pfam" id="PF01555">
    <property type="entry name" value="N6_N4_Mtase"/>
    <property type="match status" value="1"/>
</dbReference>
<dbReference type="SUPFAM" id="SSF53335">
    <property type="entry name" value="S-adenosyl-L-methionine-dependent methyltransferases"/>
    <property type="match status" value="1"/>
</dbReference>
<evidence type="ECO:0000256" key="3">
    <source>
        <dbReference type="ARBA" id="ARBA00022679"/>
    </source>
</evidence>
<evidence type="ECO:0000256" key="1">
    <source>
        <dbReference type="ARBA" id="ARBA00006594"/>
    </source>
</evidence>
<evidence type="ECO:0000256" key="4">
    <source>
        <dbReference type="RuleBase" id="RU362026"/>
    </source>
</evidence>
<dbReference type="GO" id="GO:0009307">
    <property type="term" value="P:DNA restriction-modification system"/>
    <property type="evidence" value="ECO:0007669"/>
    <property type="project" value="UniProtKB-KW"/>
</dbReference>
<evidence type="ECO:0000256" key="2">
    <source>
        <dbReference type="ARBA" id="ARBA00022603"/>
    </source>
</evidence>
<dbReference type="InterPro" id="IPR029063">
    <property type="entry name" value="SAM-dependent_MTases_sf"/>
</dbReference>
<keyword evidence="3" id="KW-0808">Transferase</keyword>
<keyword evidence="2 4" id="KW-0489">Methyltransferase</keyword>
<dbReference type="EC" id="2.1.1.113" evidence="4"/>
<evidence type="ECO:0000259" key="5">
    <source>
        <dbReference type="Pfam" id="PF01555"/>
    </source>
</evidence>
<dbReference type="EMBL" id="CP084167">
    <property type="protein sequence ID" value="UJG43942.1"/>
    <property type="molecule type" value="Genomic_DNA"/>
</dbReference>
<dbReference type="InterPro" id="IPR002941">
    <property type="entry name" value="DNA_methylase_N4/N6"/>
</dbReference>
<name>A0A9Y1BRW5_9ARCH</name>
<dbReference type="AlphaFoldDB" id="A0A9Y1BRW5"/>
<dbReference type="GO" id="GO:0015667">
    <property type="term" value="F:site-specific DNA-methyltransferase (cytosine-N4-specific) activity"/>
    <property type="evidence" value="ECO:0007669"/>
    <property type="project" value="UniProtKB-EC"/>
</dbReference>
<dbReference type="REBASE" id="963455">
    <property type="entry name" value="M.HenPR6ORF1860P"/>
</dbReference>
<keyword evidence="4" id="KW-0680">Restriction system</keyword>
<keyword evidence="4" id="KW-0949">S-adenosyl-L-methionine</keyword>
<protein>
    <recommendedName>
        <fullName evidence="4">Type II methyltransferase</fullName>
        <ecNumber evidence="4">2.1.1.113</ecNumber>
    </recommendedName>
    <alternativeName>
        <fullName evidence="4">N-4 cytosine-specific methyltransferase</fullName>
    </alternativeName>
</protein>
<dbReference type="GO" id="GO:0003677">
    <property type="term" value="F:DNA binding"/>
    <property type="evidence" value="ECO:0007669"/>
    <property type="project" value="InterPro"/>
</dbReference>